<dbReference type="PANTHER" id="PTHR43707">
    <property type="entry name" value="HISTIDYL-TRNA SYNTHETASE"/>
    <property type="match status" value="1"/>
</dbReference>
<dbReference type="InterPro" id="IPR006195">
    <property type="entry name" value="aa-tRNA-synth_II"/>
</dbReference>
<dbReference type="CDD" id="cd00773">
    <property type="entry name" value="HisRS-like_core"/>
    <property type="match status" value="1"/>
</dbReference>
<evidence type="ECO:0000313" key="2">
    <source>
        <dbReference type="EMBL" id="SVB18453.1"/>
    </source>
</evidence>
<feature type="domain" description="Aminoacyl-transfer RNA synthetases class-II family profile" evidence="1">
    <location>
        <begin position="1"/>
        <end position="134"/>
    </location>
</feature>
<sequence>MQQSGYGEIRTPAFENTKLFERGIGTETDIVTKEMYSWIDQGGNQLTLKPELTAPVVRSYLQHKMGNNYPIHRLYYFDTLFRRERPQKGRQRQFYQFGAEAIGSANPEQDAEIIAQAYNIYQEFDIKNLNVRLN</sequence>
<dbReference type="GO" id="GO:0004821">
    <property type="term" value="F:histidine-tRNA ligase activity"/>
    <property type="evidence" value="ECO:0007669"/>
    <property type="project" value="TreeGrafter"/>
</dbReference>
<dbReference type="PROSITE" id="PS50862">
    <property type="entry name" value="AA_TRNA_LIGASE_II"/>
    <property type="match status" value="1"/>
</dbReference>
<gene>
    <name evidence="2" type="ORF">METZ01_LOCUS171307</name>
</gene>
<dbReference type="InterPro" id="IPR041715">
    <property type="entry name" value="HisRS-like_core"/>
</dbReference>
<dbReference type="SUPFAM" id="SSF55681">
    <property type="entry name" value="Class II aaRS and biotin synthetases"/>
    <property type="match status" value="1"/>
</dbReference>
<evidence type="ECO:0000259" key="1">
    <source>
        <dbReference type="PROSITE" id="PS50862"/>
    </source>
</evidence>
<dbReference type="GO" id="GO:0005737">
    <property type="term" value="C:cytoplasm"/>
    <property type="evidence" value="ECO:0007669"/>
    <property type="project" value="InterPro"/>
</dbReference>
<dbReference type="GO" id="GO:0006427">
    <property type="term" value="P:histidyl-tRNA aminoacylation"/>
    <property type="evidence" value="ECO:0007669"/>
    <property type="project" value="TreeGrafter"/>
</dbReference>
<accession>A0A382BZF9</accession>
<dbReference type="InterPro" id="IPR004516">
    <property type="entry name" value="HisRS/HisZ"/>
</dbReference>
<protein>
    <recommendedName>
        <fullName evidence="1">Aminoacyl-transfer RNA synthetases class-II family profile domain-containing protein</fullName>
    </recommendedName>
</protein>
<organism evidence="2">
    <name type="scientific">marine metagenome</name>
    <dbReference type="NCBI Taxonomy" id="408172"/>
    <lineage>
        <taxon>unclassified sequences</taxon>
        <taxon>metagenomes</taxon>
        <taxon>ecological metagenomes</taxon>
    </lineage>
</organism>
<dbReference type="AlphaFoldDB" id="A0A382BZF9"/>
<dbReference type="Pfam" id="PF13393">
    <property type="entry name" value="tRNA-synt_His"/>
    <property type="match status" value="1"/>
</dbReference>
<dbReference type="PANTHER" id="PTHR43707:SF1">
    <property type="entry name" value="HISTIDINE--TRNA LIGASE, MITOCHONDRIAL-RELATED"/>
    <property type="match status" value="1"/>
</dbReference>
<dbReference type="EMBL" id="UINC01031815">
    <property type="protein sequence ID" value="SVB18453.1"/>
    <property type="molecule type" value="Genomic_DNA"/>
</dbReference>
<feature type="non-terminal residue" evidence="2">
    <location>
        <position position="134"/>
    </location>
</feature>
<proteinExistence type="predicted"/>
<dbReference type="InterPro" id="IPR045864">
    <property type="entry name" value="aa-tRNA-synth_II/BPL/LPL"/>
</dbReference>
<reference evidence="2" key="1">
    <citation type="submission" date="2018-05" db="EMBL/GenBank/DDBJ databases">
        <authorList>
            <person name="Lanie J.A."/>
            <person name="Ng W.-L."/>
            <person name="Kazmierczak K.M."/>
            <person name="Andrzejewski T.M."/>
            <person name="Davidsen T.M."/>
            <person name="Wayne K.J."/>
            <person name="Tettelin H."/>
            <person name="Glass J.I."/>
            <person name="Rusch D."/>
            <person name="Podicherti R."/>
            <person name="Tsui H.-C.T."/>
            <person name="Winkler M.E."/>
        </authorList>
    </citation>
    <scope>NUCLEOTIDE SEQUENCE</scope>
</reference>
<dbReference type="Gene3D" id="3.30.930.10">
    <property type="entry name" value="Bira Bifunctional Protein, Domain 2"/>
    <property type="match status" value="1"/>
</dbReference>
<name>A0A382BZF9_9ZZZZ</name>